<feature type="transmembrane region" description="Helical" evidence="1">
    <location>
        <begin position="351"/>
        <end position="370"/>
    </location>
</feature>
<dbReference type="Gene3D" id="3.30.2090.10">
    <property type="entry name" value="Multidrug efflux transporter AcrB TolC docking domain, DN and DC subdomains"/>
    <property type="match status" value="2"/>
</dbReference>
<feature type="transmembrane region" description="Helical" evidence="1">
    <location>
        <begin position="377"/>
        <end position="397"/>
    </location>
</feature>
<dbReference type="Gene3D" id="3.30.70.1440">
    <property type="entry name" value="Multidrug efflux transporter AcrB pore domain"/>
    <property type="match status" value="1"/>
</dbReference>
<dbReference type="Gene3D" id="3.30.70.1320">
    <property type="entry name" value="Multidrug efflux transporter AcrB pore domain like"/>
    <property type="match status" value="1"/>
</dbReference>
<protein>
    <submittedName>
        <fullName evidence="2">Cobalt-zinc-cadmium resistance protein CzcA Cation efflux system protein CusA</fullName>
    </submittedName>
</protein>
<name>A0A3B0WJJ0_9ZZZZ</name>
<dbReference type="PANTHER" id="PTHR32063:SF0">
    <property type="entry name" value="SWARMING MOTILITY PROTEIN SWRC"/>
    <property type="match status" value="1"/>
</dbReference>
<dbReference type="GO" id="GO:0042910">
    <property type="term" value="F:xenobiotic transmembrane transporter activity"/>
    <property type="evidence" value="ECO:0007669"/>
    <property type="project" value="TreeGrafter"/>
</dbReference>
<feature type="transmembrane region" description="Helical" evidence="1">
    <location>
        <begin position="925"/>
        <end position="948"/>
    </location>
</feature>
<dbReference type="AlphaFoldDB" id="A0A3B0WJJ0"/>
<dbReference type="PANTHER" id="PTHR32063">
    <property type="match status" value="1"/>
</dbReference>
<dbReference type="SUPFAM" id="SSF82693">
    <property type="entry name" value="Multidrug efflux transporter AcrB pore domain, PN1, PN2, PC1 and PC2 subdomains"/>
    <property type="match status" value="3"/>
</dbReference>
<feature type="transmembrane region" description="Helical" evidence="1">
    <location>
        <begin position="403"/>
        <end position="424"/>
    </location>
</feature>
<feature type="transmembrane region" description="Helical" evidence="1">
    <location>
        <begin position="900"/>
        <end position="919"/>
    </location>
</feature>
<feature type="transmembrane region" description="Helical" evidence="1">
    <location>
        <begin position="460"/>
        <end position="477"/>
    </location>
</feature>
<dbReference type="InterPro" id="IPR001036">
    <property type="entry name" value="Acrflvin-R"/>
</dbReference>
<dbReference type="EMBL" id="UOFE01000030">
    <property type="protein sequence ID" value="VAW52660.1"/>
    <property type="molecule type" value="Genomic_DNA"/>
</dbReference>
<reference evidence="2" key="1">
    <citation type="submission" date="2018-06" db="EMBL/GenBank/DDBJ databases">
        <authorList>
            <person name="Zhirakovskaya E."/>
        </authorList>
    </citation>
    <scope>NUCLEOTIDE SEQUENCE</scope>
</reference>
<feature type="transmembrane region" description="Helical" evidence="1">
    <location>
        <begin position="1004"/>
        <end position="1030"/>
    </location>
</feature>
<dbReference type="Gene3D" id="3.30.70.1430">
    <property type="entry name" value="Multidrug efflux transporter AcrB pore domain"/>
    <property type="match status" value="2"/>
</dbReference>
<accession>A0A3B0WJJ0</accession>
<dbReference type="GO" id="GO:0005886">
    <property type="term" value="C:plasma membrane"/>
    <property type="evidence" value="ECO:0007669"/>
    <property type="project" value="TreeGrafter"/>
</dbReference>
<evidence type="ECO:0000256" key="1">
    <source>
        <dbReference type="SAM" id="Phobius"/>
    </source>
</evidence>
<sequence length="1033" mass="114463">MKQRFRTGGLAAWSIRHPVGVTMLTLTVILLGSFSFEKLGINLLPHIIAPEVRIRITDSGVPASIMEDQVTRQLEEQLAITEDAIAVDSQTSEGRSAIDLNFPFGIDINNALRDASIRLDRAKRFLPENDEAPIIYKRDPAQIPILELIVSSNKLNSVELRSWADYIFSKWFLNLPGVAAVEVGGGLQREILIIPDQEKLANVGLTLQDFARQIKQQNIDSPGGRMIATRQEITTRSAGRFHSLEELKKLPLKTNYAIDESDESNLAHIRVEDVSQVIDKHKDERLRIRLNKIPGVKLSIQKQPQANTVAVVDEIKHRLANLKEQNAIPDGIELAVVEDQSTFIRHAINNASIAAGSGALLAMLVIYLFLGSIKRTLIIGSAIPIGIMVTFIIMEIMGLTLNIMSLGGLALGMGLLIDSTIVMLENITRHQAEGNTSEQDAIDAASEVNSPIVASTSTNLSALLPFLFISGMAGLLFQELIITITSAMLASLLVAITLVPALGSRVHYTQPKNNLINKLINYIKVKYDNNSEQFLNRPVVTLLAFCLLLALAVYQINTTKQIGLPRVDEGKVLFFINGDPGMQLDEMDSAVDKIEDLLLEKKEVLTMFTTAGGFVFGRSEFENSNRSSIKVQLDTSRSRSLDSNQWAKQIKQEIKKMNLTGFRVSFHIAGVRGLHLARGSDDVSIHIRGDNLETLRKLGEQAVTMLESVDGIRNLTHSYEEVKEELKVRIDRQRAADFDVDASMVGEALKIALDGQIISNYIEGDKDFDIRMRLPRKDSYNPNVLQNLMVDYKFNNAVRLGDIATISREPTPSRIIRSHQQRIVEIYASYNAEANQKEVLKEVMTTLSDLPLPEGYTLYDNETNKTLEEGQQSGLIVLFLAIFLVFVVMAVQYESLLNPLIIMLTIPFAAIGVAVGLFINPEVSLSMQVWLGLIMLTGIVVNNAIVLVEQIEIEREKTGQLMASIKTAAALRLRPILMTTLTTVFGMMPLAIGLGEGSEILQPLAFVIVWGLSFSLFVSLILVPSLYSLFHKE</sequence>
<dbReference type="PRINTS" id="PR00702">
    <property type="entry name" value="ACRIFLAVINRP"/>
</dbReference>
<feature type="transmembrane region" description="Helical" evidence="1">
    <location>
        <begin position="969"/>
        <end position="992"/>
    </location>
</feature>
<keyword evidence="1" id="KW-0472">Membrane</keyword>
<keyword evidence="1" id="KW-1133">Transmembrane helix</keyword>
<proteinExistence type="predicted"/>
<dbReference type="SUPFAM" id="SSF82714">
    <property type="entry name" value="Multidrug efflux transporter AcrB TolC docking domain, DN and DC subdomains"/>
    <property type="match status" value="2"/>
</dbReference>
<dbReference type="Pfam" id="PF00873">
    <property type="entry name" value="ACR_tran"/>
    <property type="match status" value="1"/>
</dbReference>
<feature type="transmembrane region" description="Helical" evidence="1">
    <location>
        <begin position="483"/>
        <end position="503"/>
    </location>
</feature>
<organism evidence="2">
    <name type="scientific">hydrothermal vent metagenome</name>
    <dbReference type="NCBI Taxonomy" id="652676"/>
    <lineage>
        <taxon>unclassified sequences</taxon>
        <taxon>metagenomes</taxon>
        <taxon>ecological metagenomes</taxon>
    </lineage>
</organism>
<feature type="transmembrane region" description="Helical" evidence="1">
    <location>
        <begin position="534"/>
        <end position="556"/>
    </location>
</feature>
<evidence type="ECO:0000313" key="2">
    <source>
        <dbReference type="EMBL" id="VAW52660.1"/>
    </source>
</evidence>
<gene>
    <name evidence="2" type="ORF">MNBD_GAMMA05-479</name>
</gene>
<keyword evidence="1" id="KW-0812">Transmembrane</keyword>
<dbReference type="SUPFAM" id="SSF82866">
    <property type="entry name" value="Multidrug efflux transporter AcrB transmembrane domain"/>
    <property type="match status" value="2"/>
</dbReference>
<feature type="transmembrane region" description="Helical" evidence="1">
    <location>
        <begin position="874"/>
        <end position="893"/>
    </location>
</feature>
<dbReference type="Gene3D" id="1.20.1640.10">
    <property type="entry name" value="Multidrug efflux transporter AcrB transmembrane domain"/>
    <property type="match status" value="2"/>
</dbReference>
<dbReference type="InterPro" id="IPR027463">
    <property type="entry name" value="AcrB_DN_DC_subdom"/>
</dbReference>